<sequence length="69" mass="8059">MYVCMYVCVYVCMYVCVYGLVNVCMYVDVEWLCPCAFFVNDFSQTAAPVSMLKTVFDSYLRSVKLLSFW</sequence>
<protein>
    <submittedName>
        <fullName evidence="1">Putative secreted protein</fullName>
    </submittedName>
</protein>
<evidence type="ECO:0000313" key="1">
    <source>
        <dbReference type="EMBL" id="NOV50981.1"/>
    </source>
</evidence>
<dbReference type="AlphaFoldDB" id="A0A6M2E0Y0"/>
<proteinExistence type="predicted"/>
<organism evidence="1">
    <name type="scientific">Xenopsylla cheopis</name>
    <name type="common">Oriental rat flea</name>
    <name type="synonym">Pulex cheopis</name>
    <dbReference type="NCBI Taxonomy" id="163159"/>
    <lineage>
        <taxon>Eukaryota</taxon>
        <taxon>Metazoa</taxon>
        <taxon>Ecdysozoa</taxon>
        <taxon>Arthropoda</taxon>
        <taxon>Hexapoda</taxon>
        <taxon>Insecta</taxon>
        <taxon>Pterygota</taxon>
        <taxon>Neoptera</taxon>
        <taxon>Endopterygota</taxon>
        <taxon>Siphonaptera</taxon>
        <taxon>Pulicidae</taxon>
        <taxon>Xenopsyllinae</taxon>
        <taxon>Xenopsylla</taxon>
    </lineage>
</organism>
<reference evidence="1" key="1">
    <citation type="submission" date="2020-03" db="EMBL/GenBank/DDBJ databases">
        <title>Transcriptomic Profiling of the Digestive Tract of the Rat Flea, Xenopsylla cheopis, Following Blood Feeding and Infection with Yersinia pestis.</title>
        <authorList>
            <person name="Bland D.M."/>
            <person name="Martens C.A."/>
            <person name="Virtaneva K."/>
            <person name="Kanakabandi K."/>
            <person name="Long D."/>
            <person name="Rosenke R."/>
            <person name="Saturday G.A."/>
            <person name="Hoyt F.H."/>
            <person name="Bruno D.P."/>
            <person name="Ribeiro J.M.C."/>
            <person name="Hinnebusch J."/>
        </authorList>
    </citation>
    <scope>NUCLEOTIDE SEQUENCE</scope>
</reference>
<name>A0A6M2E0Y0_XENCH</name>
<dbReference type="EMBL" id="GIIL01007255">
    <property type="protein sequence ID" value="NOV50981.1"/>
    <property type="molecule type" value="Transcribed_RNA"/>
</dbReference>
<accession>A0A6M2E0Y0</accession>